<dbReference type="InterPro" id="IPR019658">
    <property type="entry name" value="DUF2515"/>
</dbReference>
<evidence type="ECO:0000313" key="1">
    <source>
        <dbReference type="EMBL" id="RQP23747.1"/>
    </source>
</evidence>
<reference evidence="1 2" key="2">
    <citation type="submission" date="2018-12" db="EMBL/GenBank/DDBJ databases">
        <title>Rhizobacter gummiphilus sp. nov., a rubber-degrading bacterium isolated from the soil of a botanical garden in Japan.</title>
        <authorList>
            <person name="Shunsuke S.S."/>
        </authorList>
    </citation>
    <scope>NUCLEOTIDE SEQUENCE [LARGE SCALE GENOMIC DNA]</scope>
    <source>
        <strain evidence="1 2">S-16</strain>
    </source>
</reference>
<gene>
    <name evidence="1" type="ORF">DZC73_16620</name>
</gene>
<reference evidence="1 2" key="1">
    <citation type="submission" date="2018-08" db="EMBL/GenBank/DDBJ databases">
        <authorList>
            <person name="Khan S.A."/>
            <person name="Jeon C.O."/>
            <person name="Chun B.H."/>
            <person name="Jeong S.E."/>
        </authorList>
    </citation>
    <scope>NUCLEOTIDE SEQUENCE [LARGE SCALE GENOMIC DNA]</scope>
    <source>
        <strain evidence="1 2">S-16</strain>
    </source>
</reference>
<dbReference type="EMBL" id="QUSW01000004">
    <property type="protein sequence ID" value="RQP23747.1"/>
    <property type="molecule type" value="Genomic_DNA"/>
</dbReference>
<keyword evidence="2" id="KW-1185">Reference proteome</keyword>
<proteinExistence type="predicted"/>
<dbReference type="AlphaFoldDB" id="A0A3N7HNJ7"/>
<comment type="caution">
    <text evidence="1">The sequence shown here is derived from an EMBL/GenBank/DDBJ whole genome shotgun (WGS) entry which is preliminary data.</text>
</comment>
<protein>
    <submittedName>
        <fullName evidence="1">Uncharacterized protein</fullName>
    </submittedName>
</protein>
<dbReference type="RefSeq" id="WP_124541472.1">
    <property type="nucleotide sequence ID" value="NZ_QUSW01000004.1"/>
</dbReference>
<name>A0A3N7HNJ7_9BURK</name>
<dbReference type="OrthoDB" id="143720at2"/>
<accession>A0A3N7HNJ7</accession>
<dbReference type="Pfam" id="PF10720">
    <property type="entry name" value="DUF2515"/>
    <property type="match status" value="1"/>
</dbReference>
<sequence>MAKDDIDAEGYHIEVLGSCTTNERAGSQFNQDVDAKYLWSYAQEEALIAVSEQGPDKCWRLITDPERRAKRIAARYADLYFRSAEKSKGQMQLYWPALAGFVVKDIVEAFRYTRANVLTGGWRNAMRTSTIPSIVSELWTDGSPYEHGLRVYTALAKGNLWLFMDIYPWLWYVLEYGLNKDGSLNDDRLNAHVGLRDAAQFQQQSQQAMKELPFSANWMGRLKQRIAADPVYAKANSFFQTTPTWSGMDGGYGQHEANAYQAHAYVKAHVKEYDSGYRLPPSPYWPAFNEAFYVMEEERRELSRVVADGAAAGRLQKIAQFKVTKEMETTYSTLISEFKSKVKSTKVSKQKDELRVVAKQEQLNVLQPLIYDDPKLVVTMDANHAISRLTPFSPKYAVYYSAAAHNDAPQRQTVFDAPTGAWDYVTGAKHSLPNPADRMGFVADIARDFDRLMDENRAYMEGELQKIRGWLNA</sequence>
<evidence type="ECO:0000313" key="2">
    <source>
        <dbReference type="Proteomes" id="UP000267464"/>
    </source>
</evidence>
<organism evidence="1 2">
    <name type="scientific">Piscinibacter terrae</name>
    <dbReference type="NCBI Taxonomy" id="2496871"/>
    <lineage>
        <taxon>Bacteria</taxon>
        <taxon>Pseudomonadati</taxon>
        <taxon>Pseudomonadota</taxon>
        <taxon>Betaproteobacteria</taxon>
        <taxon>Burkholderiales</taxon>
        <taxon>Sphaerotilaceae</taxon>
        <taxon>Piscinibacter</taxon>
    </lineage>
</organism>
<dbReference type="Proteomes" id="UP000267464">
    <property type="component" value="Unassembled WGS sequence"/>
</dbReference>